<evidence type="ECO:0000256" key="8">
    <source>
        <dbReference type="SAM" id="MobiDB-lite"/>
    </source>
</evidence>
<evidence type="ECO:0000256" key="7">
    <source>
        <dbReference type="ARBA" id="ARBA00025178"/>
    </source>
</evidence>
<evidence type="ECO:0000313" key="10">
    <source>
        <dbReference type="Proteomes" id="UP000799302"/>
    </source>
</evidence>
<dbReference type="PANTHER" id="PTHR13581:SF5">
    <property type="entry name" value="MRG_MORF4L-BINDING PROTEIN"/>
    <property type="match status" value="1"/>
</dbReference>
<organism evidence="9 10">
    <name type="scientific">Microthyrium microscopicum</name>
    <dbReference type="NCBI Taxonomy" id="703497"/>
    <lineage>
        <taxon>Eukaryota</taxon>
        <taxon>Fungi</taxon>
        <taxon>Dikarya</taxon>
        <taxon>Ascomycota</taxon>
        <taxon>Pezizomycotina</taxon>
        <taxon>Dothideomycetes</taxon>
        <taxon>Dothideomycetes incertae sedis</taxon>
        <taxon>Microthyriales</taxon>
        <taxon>Microthyriaceae</taxon>
        <taxon>Microthyrium</taxon>
    </lineage>
</organism>
<dbReference type="InterPro" id="IPR012423">
    <property type="entry name" value="Eaf7/MRGBP"/>
</dbReference>
<evidence type="ECO:0000256" key="2">
    <source>
        <dbReference type="ARBA" id="ARBA00007117"/>
    </source>
</evidence>
<dbReference type="PANTHER" id="PTHR13581">
    <property type="entry name" value="MRG-BINDING PROTEIN"/>
    <property type="match status" value="1"/>
</dbReference>
<accession>A0A6A6TTY1</accession>
<keyword evidence="3" id="KW-0156">Chromatin regulator</keyword>
<evidence type="ECO:0000256" key="4">
    <source>
        <dbReference type="ARBA" id="ARBA00023015"/>
    </source>
</evidence>
<proteinExistence type="inferred from homology"/>
<feature type="region of interest" description="Disordered" evidence="8">
    <location>
        <begin position="1"/>
        <end position="32"/>
    </location>
</feature>
<evidence type="ECO:0000256" key="6">
    <source>
        <dbReference type="ARBA" id="ARBA00023242"/>
    </source>
</evidence>
<reference evidence="9" key="1">
    <citation type="journal article" date="2020" name="Stud. Mycol.">
        <title>101 Dothideomycetes genomes: a test case for predicting lifestyles and emergence of pathogens.</title>
        <authorList>
            <person name="Haridas S."/>
            <person name="Albert R."/>
            <person name="Binder M."/>
            <person name="Bloem J."/>
            <person name="Labutti K."/>
            <person name="Salamov A."/>
            <person name="Andreopoulos B."/>
            <person name="Baker S."/>
            <person name="Barry K."/>
            <person name="Bills G."/>
            <person name="Bluhm B."/>
            <person name="Cannon C."/>
            <person name="Castanera R."/>
            <person name="Culley D."/>
            <person name="Daum C."/>
            <person name="Ezra D."/>
            <person name="Gonzalez J."/>
            <person name="Henrissat B."/>
            <person name="Kuo A."/>
            <person name="Liang C."/>
            <person name="Lipzen A."/>
            <person name="Lutzoni F."/>
            <person name="Magnuson J."/>
            <person name="Mondo S."/>
            <person name="Nolan M."/>
            <person name="Ohm R."/>
            <person name="Pangilinan J."/>
            <person name="Park H.-J."/>
            <person name="Ramirez L."/>
            <person name="Alfaro M."/>
            <person name="Sun H."/>
            <person name="Tritt A."/>
            <person name="Yoshinaga Y."/>
            <person name="Zwiers L.-H."/>
            <person name="Turgeon B."/>
            <person name="Goodwin S."/>
            <person name="Spatafora J."/>
            <person name="Crous P."/>
            <person name="Grigoriev I."/>
        </authorList>
    </citation>
    <scope>NUCLEOTIDE SEQUENCE</scope>
    <source>
        <strain evidence="9">CBS 115976</strain>
    </source>
</reference>
<keyword evidence="10" id="KW-1185">Reference proteome</keyword>
<dbReference type="Proteomes" id="UP000799302">
    <property type="component" value="Unassembled WGS sequence"/>
</dbReference>
<dbReference type="GO" id="GO:0006325">
    <property type="term" value="P:chromatin organization"/>
    <property type="evidence" value="ECO:0007669"/>
    <property type="project" value="UniProtKB-KW"/>
</dbReference>
<dbReference type="AlphaFoldDB" id="A0A6A6TTY1"/>
<gene>
    <name evidence="9" type="ORF">BT63DRAFT_484246</name>
</gene>
<dbReference type="GO" id="GO:0005634">
    <property type="term" value="C:nucleus"/>
    <property type="evidence" value="ECO:0007669"/>
    <property type="project" value="UniProtKB-SubCell"/>
</dbReference>
<evidence type="ECO:0000256" key="3">
    <source>
        <dbReference type="ARBA" id="ARBA00022853"/>
    </source>
</evidence>
<evidence type="ECO:0000313" key="9">
    <source>
        <dbReference type="EMBL" id="KAF2663515.1"/>
    </source>
</evidence>
<dbReference type="GO" id="GO:0006357">
    <property type="term" value="P:regulation of transcription by RNA polymerase II"/>
    <property type="evidence" value="ECO:0007669"/>
    <property type="project" value="TreeGrafter"/>
</dbReference>
<comment type="similarity">
    <text evidence="2">Belongs to the EAF7 family.</text>
</comment>
<evidence type="ECO:0000256" key="1">
    <source>
        <dbReference type="ARBA" id="ARBA00004123"/>
    </source>
</evidence>
<comment type="function">
    <text evidence="7">Component of the NuA4 histone acetyltransferase complex which is involved in transcriptional activation of selected genes principally by acetylation of nucleosomal histone H4 and H2A. The NuA4 complex is also involved in DNA repair.</text>
</comment>
<keyword evidence="5" id="KW-0804">Transcription</keyword>
<dbReference type="Pfam" id="PF07904">
    <property type="entry name" value="Eaf7"/>
    <property type="match status" value="1"/>
</dbReference>
<name>A0A6A6TTY1_9PEZI</name>
<feature type="compositionally biased region" description="Acidic residues" evidence="8">
    <location>
        <begin position="132"/>
        <end position="153"/>
    </location>
</feature>
<feature type="region of interest" description="Disordered" evidence="8">
    <location>
        <begin position="182"/>
        <end position="281"/>
    </location>
</feature>
<dbReference type="GO" id="GO:0035267">
    <property type="term" value="C:NuA4 histone acetyltransferase complex"/>
    <property type="evidence" value="ECO:0007669"/>
    <property type="project" value="TreeGrafter"/>
</dbReference>
<keyword evidence="6" id="KW-0539">Nucleus</keyword>
<feature type="region of interest" description="Disordered" evidence="8">
    <location>
        <begin position="126"/>
        <end position="166"/>
    </location>
</feature>
<feature type="compositionally biased region" description="Acidic residues" evidence="8">
    <location>
        <begin position="207"/>
        <end position="248"/>
    </location>
</feature>
<comment type="subcellular location">
    <subcellularLocation>
        <location evidence="1">Nucleus</location>
    </subcellularLocation>
</comment>
<sequence length="281" mass="31743">MPPRKRARHSTRNSSTPLQETQPKVPPPQPAIPQKLSIYADAIANAQNDPWTDEEVTLLFKGLVRWKPTGIHKHFRMLSIFEHFRSHGFASGLSEPPAHLRIPGIWAKLYSLYDLDALDQRENAHAGIESAEGSDDGEDKEDGGEDGDEGEQEEWQRDFELPDLEVDPESIWKRRLASGKDELFEGPELVKGLSTMMSIPGVKLSGENDEEEAEDDEEEGEDEDEEEGDDNDEEEDEEESDEEEESEESEKAPPKRGGRKATTKATPKAKQSTKRRPTRKR</sequence>
<dbReference type="EMBL" id="MU004245">
    <property type="protein sequence ID" value="KAF2663515.1"/>
    <property type="molecule type" value="Genomic_DNA"/>
</dbReference>
<keyword evidence="4" id="KW-0805">Transcription regulation</keyword>
<feature type="compositionally biased region" description="Basic residues" evidence="8">
    <location>
        <begin position="1"/>
        <end position="11"/>
    </location>
</feature>
<feature type="compositionally biased region" description="Basic residues" evidence="8">
    <location>
        <begin position="271"/>
        <end position="281"/>
    </location>
</feature>
<dbReference type="OrthoDB" id="5595141at2759"/>
<protein>
    <submittedName>
        <fullName evidence="9">CT20-domain-containing protein</fullName>
    </submittedName>
</protein>
<evidence type="ECO:0000256" key="5">
    <source>
        <dbReference type="ARBA" id="ARBA00023163"/>
    </source>
</evidence>